<protein>
    <submittedName>
        <fullName evidence="1">Uncharacterized protein</fullName>
    </submittedName>
</protein>
<name>X6NYV0_RETFI</name>
<comment type="caution">
    <text evidence="1">The sequence shown here is derived from an EMBL/GenBank/DDBJ whole genome shotgun (WGS) entry which is preliminary data.</text>
</comment>
<dbReference type="AlphaFoldDB" id="X6NYV0"/>
<dbReference type="EMBL" id="ASPP01004901">
    <property type="protein sequence ID" value="ETO31480.1"/>
    <property type="molecule type" value="Genomic_DNA"/>
</dbReference>
<evidence type="ECO:0000313" key="1">
    <source>
        <dbReference type="EMBL" id="ETO31480.1"/>
    </source>
</evidence>
<gene>
    <name evidence="1" type="ORF">RFI_05641</name>
</gene>
<proteinExistence type="predicted"/>
<evidence type="ECO:0000313" key="2">
    <source>
        <dbReference type="Proteomes" id="UP000023152"/>
    </source>
</evidence>
<organism evidence="1 2">
    <name type="scientific">Reticulomyxa filosa</name>
    <dbReference type="NCBI Taxonomy" id="46433"/>
    <lineage>
        <taxon>Eukaryota</taxon>
        <taxon>Sar</taxon>
        <taxon>Rhizaria</taxon>
        <taxon>Retaria</taxon>
        <taxon>Foraminifera</taxon>
        <taxon>Monothalamids</taxon>
        <taxon>Reticulomyxidae</taxon>
        <taxon>Reticulomyxa</taxon>
    </lineage>
</organism>
<dbReference type="Proteomes" id="UP000023152">
    <property type="component" value="Unassembled WGS sequence"/>
</dbReference>
<reference evidence="1 2" key="1">
    <citation type="journal article" date="2013" name="Curr. Biol.">
        <title>The Genome of the Foraminiferan Reticulomyxa filosa.</title>
        <authorList>
            <person name="Glockner G."/>
            <person name="Hulsmann N."/>
            <person name="Schleicher M."/>
            <person name="Noegel A.A."/>
            <person name="Eichinger L."/>
            <person name="Gallinger C."/>
            <person name="Pawlowski J."/>
            <person name="Sierra R."/>
            <person name="Euteneuer U."/>
            <person name="Pillet L."/>
            <person name="Moustafa A."/>
            <person name="Platzer M."/>
            <person name="Groth M."/>
            <person name="Szafranski K."/>
            <person name="Schliwa M."/>
        </authorList>
    </citation>
    <scope>NUCLEOTIDE SEQUENCE [LARGE SCALE GENOMIC DNA]</scope>
</reference>
<accession>X6NYV0</accession>
<keyword evidence="2" id="KW-1185">Reference proteome</keyword>
<sequence length="284" mass="33153">MQPFENVTYALSERVVFLRKGKSIYEYGYVTKVLDDNMYSVSFSSYSADKFVEEADLSVEEMMKLPSLKKNDEDPTKPLLHILFSGSDETHLEEIFEAINSALHNNYLDILQEYDGEEYFEYNLCKNTANMVTMQILPFISMPTYIWKVPCLSCQQTMKDAQAKYSVLLVRFTRQWIFERIHFYRHGLLYDTTWYGKMACALCFRFVCNNELVFSCSLKRHGLCFECYHGIVEYFTSINALLHSLLNQWLNKDCINPIVTFVAGDIKLLKNIPNSLPWTETFAS</sequence>